<feature type="compositionally biased region" description="Basic and acidic residues" evidence="10">
    <location>
        <begin position="274"/>
        <end position="283"/>
    </location>
</feature>
<dbReference type="EMBL" id="JAIWYP010000003">
    <property type="protein sequence ID" value="KAH3848622.1"/>
    <property type="molecule type" value="Genomic_DNA"/>
</dbReference>
<protein>
    <recommendedName>
        <fullName evidence="14">G-protein coupled receptors family 1 profile domain-containing protein</fullName>
    </recommendedName>
</protein>
<dbReference type="GO" id="GO:0007204">
    <property type="term" value="P:positive regulation of cytosolic calcium ion concentration"/>
    <property type="evidence" value="ECO:0007669"/>
    <property type="project" value="TreeGrafter"/>
</dbReference>
<evidence type="ECO:0000256" key="10">
    <source>
        <dbReference type="SAM" id="MobiDB-lite"/>
    </source>
</evidence>
<evidence type="ECO:0008006" key="14">
    <source>
        <dbReference type="Google" id="ProtNLM"/>
    </source>
</evidence>
<dbReference type="PANTHER" id="PTHR11866">
    <property type="entry name" value="G-PROTEIN COUPLED RECEPTOR FAMILY 1 MEMBER"/>
    <property type="match status" value="1"/>
</dbReference>
<evidence type="ECO:0000256" key="6">
    <source>
        <dbReference type="ARBA" id="ARBA00023136"/>
    </source>
</evidence>
<organism evidence="12 13">
    <name type="scientific">Dreissena polymorpha</name>
    <name type="common">Zebra mussel</name>
    <name type="synonym">Mytilus polymorpha</name>
    <dbReference type="NCBI Taxonomy" id="45954"/>
    <lineage>
        <taxon>Eukaryota</taxon>
        <taxon>Metazoa</taxon>
        <taxon>Spiralia</taxon>
        <taxon>Lophotrochozoa</taxon>
        <taxon>Mollusca</taxon>
        <taxon>Bivalvia</taxon>
        <taxon>Autobranchia</taxon>
        <taxon>Heteroconchia</taxon>
        <taxon>Euheterodonta</taxon>
        <taxon>Imparidentia</taxon>
        <taxon>Neoheterodontei</taxon>
        <taxon>Myida</taxon>
        <taxon>Dreissenoidea</taxon>
        <taxon>Dreissenidae</taxon>
        <taxon>Dreissena</taxon>
    </lineage>
</organism>
<dbReference type="PRINTS" id="PR01788">
    <property type="entry name" value="PROSTANOIDR"/>
</dbReference>
<gene>
    <name evidence="12" type="ORF">DPMN_091001</name>
</gene>
<dbReference type="GO" id="GO:0007189">
    <property type="term" value="P:adenylate cyclase-activating G protein-coupled receptor signaling pathway"/>
    <property type="evidence" value="ECO:0007669"/>
    <property type="project" value="TreeGrafter"/>
</dbReference>
<dbReference type="GO" id="GO:0004930">
    <property type="term" value="F:G protein-coupled receptor activity"/>
    <property type="evidence" value="ECO:0007669"/>
    <property type="project" value="UniProtKB-KW"/>
</dbReference>
<keyword evidence="7" id="KW-0675">Receptor</keyword>
<dbReference type="PANTHER" id="PTHR11866:SF16">
    <property type="entry name" value="PROSTAGLANDIN E2 RECEPTOR EP4 SUBTYPE-LIKE PROTEIN"/>
    <property type="match status" value="1"/>
</dbReference>
<feature type="compositionally biased region" description="Basic and acidic residues" evidence="10">
    <location>
        <begin position="252"/>
        <end position="263"/>
    </location>
</feature>
<evidence type="ECO:0000256" key="9">
    <source>
        <dbReference type="ARBA" id="ARBA00023224"/>
    </source>
</evidence>
<evidence type="ECO:0000256" key="7">
    <source>
        <dbReference type="ARBA" id="ARBA00023170"/>
    </source>
</evidence>
<keyword evidence="6 11" id="KW-0472">Membrane</keyword>
<evidence type="ECO:0000256" key="4">
    <source>
        <dbReference type="ARBA" id="ARBA00022989"/>
    </source>
</evidence>
<dbReference type="AlphaFoldDB" id="A0A9D4L0T7"/>
<evidence type="ECO:0000256" key="3">
    <source>
        <dbReference type="ARBA" id="ARBA00022692"/>
    </source>
</evidence>
<evidence type="ECO:0000256" key="5">
    <source>
        <dbReference type="ARBA" id="ARBA00023040"/>
    </source>
</evidence>
<comment type="caution">
    <text evidence="12">The sequence shown here is derived from an EMBL/GenBank/DDBJ whole genome shotgun (WGS) entry which is preliminary data.</text>
</comment>
<feature type="compositionally biased region" description="Basic residues" evidence="10">
    <location>
        <begin position="264"/>
        <end position="273"/>
    </location>
</feature>
<dbReference type="GO" id="GO:0005886">
    <property type="term" value="C:plasma membrane"/>
    <property type="evidence" value="ECO:0007669"/>
    <property type="project" value="UniProtKB-SubCell"/>
</dbReference>
<proteinExistence type="predicted"/>
<keyword evidence="9" id="KW-0807">Transducer</keyword>
<keyword evidence="3 11" id="KW-0812">Transmembrane</keyword>
<reference evidence="12" key="2">
    <citation type="submission" date="2020-11" db="EMBL/GenBank/DDBJ databases">
        <authorList>
            <person name="McCartney M.A."/>
            <person name="Auch B."/>
            <person name="Kono T."/>
            <person name="Mallez S."/>
            <person name="Becker A."/>
            <person name="Gohl D.M."/>
            <person name="Silverstein K.A.T."/>
            <person name="Koren S."/>
            <person name="Bechman K.B."/>
            <person name="Herman A."/>
            <person name="Abrahante J.E."/>
            <person name="Garbe J."/>
        </authorList>
    </citation>
    <scope>NUCLEOTIDE SEQUENCE</scope>
    <source>
        <strain evidence="12">Duluth1</strain>
        <tissue evidence="12">Whole animal</tissue>
    </source>
</reference>
<reference evidence="12" key="1">
    <citation type="journal article" date="2019" name="bioRxiv">
        <title>The Genome of the Zebra Mussel, Dreissena polymorpha: A Resource for Invasive Species Research.</title>
        <authorList>
            <person name="McCartney M.A."/>
            <person name="Auch B."/>
            <person name="Kono T."/>
            <person name="Mallez S."/>
            <person name="Zhang Y."/>
            <person name="Obille A."/>
            <person name="Becker A."/>
            <person name="Abrahante J.E."/>
            <person name="Garbe J."/>
            <person name="Badalamenti J.P."/>
            <person name="Herman A."/>
            <person name="Mangelson H."/>
            <person name="Liachko I."/>
            <person name="Sullivan S."/>
            <person name="Sone E.D."/>
            <person name="Koren S."/>
            <person name="Silverstein K.A.T."/>
            <person name="Beckman K.B."/>
            <person name="Gohl D.M."/>
        </authorList>
    </citation>
    <scope>NUCLEOTIDE SEQUENCE</scope>
    <source>
        <strain evidence="12">Duluth1</strain>
        <tissue evidence="12">Whole animal</tissue>
    </source>
</reference>
<accession>A0A9D4L0T7</accession>
<dbReference type="Gene3D" id="1.20.1070.10">
    <property type="entry name" value="Rhodopsin 7-helix transmembrane proteins"/>
    <property type="match status" value="1"/>
</dbReference>
<evidence type="ECO:0000313" key="13">
    <source>
        <dbReference type="Proteomes" id="UP000828390"/>
    </source>
</evidence>
<evidence type="ECO:0000256" key="1">
    <source>
        <dbReference type="ARBA" id="ARBA00004651"/>
    </source>
</evidence>
<keyword evidence="5" id="KW-0297">G-protein coupled receptor</keyword>
<keyword evidence="4 11" id="KW-1133">Transmembrane helix</keyword>
<keyword evidence="13" id="KW-1185">Reference proteome</keyword>
<feature type="compositionally biased region" description="Basic residues" evidence="10">
    <location>
        <begin position="230"/>
        <end position="242"/>
    </location>
</feature>
<feature type="region of interest" description="Disordered" evidence="10">
    <location>
        <begin position="230"/>
        <end position="283"/>
    </location>
</feature>
<dbReference type="SUPFAM" id="SSF81321">
    <property type="entry name" value="Family A G protein-coupled receptor-like"/>
    <property type="match status" value="1"/>
</dbReference>
<evidence type="ECO:0000256" key="8">
    <source>
        <dbReference type="ARBA" id="ARBA00023180"/>
    </source>
</evidence>
<evidence type="ECO:0000313" key="12">
    <source>
        <dbReference type="EMBL" id="KAH3848622.1"/>
    </source>
</evidence>
<name>A0A9D4L0T7_DREPO</name>
<feature type="transmembrane region" description="Helical" evidence="11">
    <location>
        <begin position="59"/>
        <end position="79"/>
    </location>
</feature>
<sequence>MAAANYSGILNLNKSDVHSNLTSSIMRLDNDLDSICNGIEANSSACDKKGLGISLATPIAMFSSGVIGNIIALIVLYTARTRMKKSLYYILLSALAWTDLLGQLLVGPIAIIVYANNLKWVGGAGRVQISWILYGLAKSDYSHIRVLSVRGTSVGDNIPLLPRTRIDSKKNIRANSELFAVRCGFLFTSVSGIRELRAPVPGVLVLPELSQGVAHGYGVRVHVRVLERRYHQHHHHHERHRHGDVDSDAPPEVEHFTDNEETHVRKRSLQAKNRRGDTDDVVSRGDNYRVHHMLVSSYDSYPDQPNNRSCKLSCGPYRGTARPV</sequence>
<comment type="subcellular location">
    <subcellularLocation>
        <location evidence="1">Cell membrane</location>
        <topology evidence="1">Multi-pass membrane protein</topology>
    </subcellularLocation>
</comment>
<dbReference type="Proteomes" id="UP000828390">
    <property type="component" value="Unassembled WGS sequence"/>
</dbReference>
<feature type="transmembrane region" description="Helical" evidence="11">
    <location>
        <begin position="86"/>
        <end position="114"/>
    </location>
</feature>
<dbReference type="InterPro" id="IPR008365">
    <property type="entry name" value="Prostanoid_rcpt"/>
</dbReference>
<keyword evidence="8" id="KW-0325">Glycoprotein</keyword>
<evidence type="ECO:0000256" key="2">
    <source>
        <dbReference type="ARBA" id="ARBA00022475"/>
    </source>
</evidence>
<keyword evidence="2" id="KW-1003">Cell membrane</keyword>
<evidence type="ECO:0000256" key="11">
    <source>
        <dbReference type="SAM" id="Phobius"/>
    </source>
</evidence>